<organism evidence="2 3">
    <name type="scientific">candidate division MSBL1 archaeon SCGC-AAA259J03</name>
    <dbReference type="NCBI Taxonomy" id="1698269"/>
    <lineage>
        <taxon>Archaea</taxon>
        <taxon>Methanobacteriati</taxon>
        <taxon>Methanobacteriota</taxon>
        <taxon>candidate division MSBL1</taxon>
    </lineage>
</organism>
<sequence>MPNLPKMYRVGRFASNPQEERSLNPLPFQREVYPGERMVKWQLKKRRGGKIFSPITRERIERWIDEGRIDESYLVWRTGYPAWKEISETEEFAPLFE</sequence>
<dbReference type="EMBL" id="LHXT01000014">
    <property type="protein sequence ID" value="KXA98580.1"/>
    <property type="molecule type" value="Genomic_DNA"/>
</dbReference>
<protein>
    <recommendedName>
        <fullName evidence="1">GYF domain-containing protein</fullName>
    </recommendedName>
</protein>
<comment type="caution">
    <text evidence="2">The sequence shown here is derived from an EMBL/GenBank/DDBJ whole genome shotgun (WGS) entry which is preliminary data.</text>
</comment>
<evidence type="ECO:0000313" key="3">
    <source>
        <dbReference type="Proteomes" id="UP000070257"/>
    </source>
</evidence>
<dbReference type="InterPro" id="IPR025640">
    <property type="entry name" value="GYF_2"/>
</dbReference>
<reference evidence="2 3" key="1">
    <citation type="journal article" date="2016" name="Sci. Rep.">
        <title>Metabolic traits of an uncultured archaeal lineage -MSBL1- from brine pools of the Red Sea.</title>
        <authorList>
            <person name="Mwirichia R."/>
            <person name="Alam I."/>
            <person name="Rashid M."/>
            <person name="Vinu M."/>
            <person name="Ba-Alawi W."/>
            <person name="Anthony Kamau A."/>
            <person name="Kamanda Ngugi D."/>
            <person name="Goker M."/>
            <person name="Klenk H.P."/>
            <person name="Bajic V."/>
            <person name="Stingl U."/>
        </authorList>
    </citation>
    <scope>NUCLEOTIDE SEQUENCE [LARGE SCALE GENOMIC DNA]</scope>
    <source>
        <strain evidence="2">SCGC-AAA259J03</strain>
    </source>
</reference>
<dbReference type="Pfam" id="PF14237">
    <property type="entry name" value="GYF_2"/>
    <property type="match status" value="1"/>
</dbReference>
<dbReference type="AlphaFoldDB" id="A0A656YXB6"/>
<evidence type="ECO:0000259" key="1">
    <source>
        <dbReference type="Pfam" id="PF14237"/>
    </source>
</evidence>
<proteinExistence type="predicted"/>
<keyword evidence="3" id="KW-1185">Reference proteome</keyword>
<name>A0A656YXB6_9EURY</name>
<feature type="domain" description="GYF" evidence="1">
    <location>
        <begin position="48"/>
        <end position="92"/>
    </location>
</feature>
<dbReference type="Proteomes" id="UP000070257">
    <property type="component" value="Unassembled WGS sequence"/>
</dbReference>
<gene>
    <name evidence="2" type="ORF">AKJ39_01510</name>
</gene>
<evidence type="ECO:0000313" key="2">
    <source>
        <dbReference type="EMBL" id="KXA98580.1"/>
    </source>
</evidence>
<accession>A0A656YXB6</accession>